<dbReference type="AlphaFoldDB" id="A0A088GLF4"/>
<reference evidence="2" key="2">
    <citation type="submission" date="2014-08" db="EMBL/GenBank/DDBJ databases">
        <title>Complete genome of Weissella ceti strain WS74 isolated from diseased rainbow trout in Brazil.</title>
        <authorList>
            <person name="Figueiredo H.C.P."/>
            <person name="Leal C.A.G."/>
            <person name="Pereira F.L."/>
            <person name="Soares S.C."/>
            <person name="Dorella F.A."/>
            <person name="Carvalho A.F."/>
            <person name="Azevedo V.A.C."/>
        </authorList>
    </citation>
    <scope>NUCLEOTIDE SEQUENCE [LARGE SCALE GENOMIC DNA]</scope>
    <source>
        <strain evidence="2">WS74</strain>
    </source>
</reference>
<dbReference type="Proteomes" id="UP000029079">
    <property type="component" value="Chromosome"/>
</dbReference>
<name>A0A088GLF4_9LACO</name>
<proteinExistence type="predicted"/>
<reference evidence="1 2" key="1">
    <citation type="journal article" date="2014" name="Genome Announc.">
        <title>Complete Genome Sequences of Fish Pathogenic Weissella ceti Strains WS74 and WS105.</title>
        <authorList>
            <person name="Figueiredo H.C."/>
            <person name="Leal C.A."/>
            <person name="Dorella F.A."/>
            <person name="Carvalho A.F."/>
            <person name="Soares S.C."/>
            <person name="Pereira F.L."/>
            <person name="Azevedo V.A."/>
        </authorList>
    </citation>
    <scope>NUCLEOTIDE SEQUENCE [LARGE SCALE GENOMIC DNA]</scope>
    <source>
        <strain evidence="1 2">WS74</strain>
    </source>
</reference>
<keyword evidence="2" id="KW-1185">Reference proteome</keyword>
<sequence length="111" mass="13285">MEFKELLTNLSVTQRSAEKRNKLIRPDVVSGMLEEIIKDVLNVQETYAKPVEMTREQYDQFMVFREMSWFSVFMHKQGAQEVPAFSEFISKEREQELMRTWLHPELIKVVE</sequence>
<evidence type="ECO:0000313" key="2">
    <source>
        <dbReference type="Proteomes" id="UP000029079"/>
    </source>
</evidence>
<protein>
    <submittedName>
        <fullName evidence="1">Uncharacterized protein</fullName>
    </submittedName>
</protein>
<evidence type="ECO:0000313" key="1">
    <source>
        <dbReference type="EMBL" id="AIM63087.1"/>
    </source>
</evidence>
<organism evidence="1 2">
    <name type="scientific">Weissella ceti</name>
    <dbReference type="NCBI Taxonomy" id="759620"/>
    <lineage>
        <taxon>Bacteria</taxon>
        <taxon>Bacillati</taxon>
        <taxon>Bacillota</taxon>
        <taxon>Bacilli</taxon>
        <taxon>Lactobacillales</taxon>
        <taxon>Lactobacillaceae</taxon>
        <taxon>Weissella</taxon>
    </lineage>
</organism>
<dbReference type="EMBL" id="CP009223">
    <property type="protein sequence ID" value="AIM63087.1"/>
    <property type="molecule type" value="Genomic_DNA"/>
</dbReference>
<accession>A0A088GLF4</accession>
<dbReference type="KEGG" id="wct:WS74_0835"/>
<gene>
    <name evidence="1" type="ORF">WS74_0835</name>
</gene>